<protein>
    <submittedName>
        <fullName evidence="2">Rhodanese domain-containing protein</fullName>
    </submittedName>
</protein>
<dbReference type="InterPro" id="IPR001763">
    <property type="entry name" value="Rhodanese-like_dom"/>
</dbReference>
<dbReference type="WBParaSite" id="MCU_013920-RA">
    <property type="protein sequence ID" value="MCU_013920-RA"/>
    <property type="gene ID" value="MCU_013920"/>
</dbReference>
<dbReference type="InterPro" id="IPR036873">
    <property type="entry name" value="Rhodanese-like_dom_sf"/>
</dbReference>
<dbReference type="Gene3D" id="3.40.250.10">
    <property type="entry name" value="Rhodanese-like domain"/>
    <property type="match status" value="1"/>
</dbReference>
<sequence length="94" mass="10380">LTLIRDRIRVAQETSPNSPFPVVLLCHRGNKSHETARQLADALERILPRTGSSADLNSLVNGDNVEDKVAVLVRDVAGGLQAWSEQVDNRFPTY</sequence>
<feature type="domain" description="Rhodanese" evidence="1">
    <location>
        <begin position="21"/>
        <end position="92"/>
    </location>
</feature>
<name>A0A5K3G0S6_MESCO</name>
<evidence type="ECO:0000313" key="2">
    <source>
        <dbReference type="WBParaSite" id="MCU_013920-RA"/>
    </source>
</evidence>
<accession>A0A5K3G0S6</accession>
<dbReference type="AlphaFoldDB" id="A0A5K3G0S6"/>
<organism evidence="2">
    <name type="scientific">Mesocestoides corti</name>
    <name type="common">Flatworm</name>
    <dbReference type="NCBI Taxonomy" id="53468"/>
    <lineage>
        <taxon>Eukaryota</taxon>
        <taxon>Metazoa</taxon>
        <taxon>Spiralia</taxon>
        <taxon>Lophotrochozoa</taxon>
        <taxon>Platyhelminthes</taxon>
        <taxon>Cestoda</taxon>
        <taxon>Eucestoda</taxon>
        <taxon>Cyclophyllidea</taxon>
        <taxon>Mesocestoididae</taxon>
        <taxon>Mesocestoides</taxon>
    </lineage>
</organism>
<proteinExistence type="predicted"/>
<evidence type="ECO:0000259" key="1">
    <source>
        <dbReference type="PROSITE" id="PS50206"/>
    </source>
</evidence>
<reference evidence="2" key="1">
    <citation type="submission" date="2019-11" db="UniProtKB">
        <authorList>
            <consortium name="WormBaseParasite"/>
        </authorList>
    </citation>
    <scope>IDENTIFICATION</scope>
</reference>
<dbReference type="PROSITE" id="PS50206">
    <property type="entry name" value="RHODANESE_3"/>
    <property type="match status" value="1"/>
</dbReference>